<comment type="caution">
    <text evidence="6">The sequence shown here is derived from an EMBL/GenBank/DDBJ whole genome shotgun (WGS) entry which is preliminary data.</text>
</comment>
<sequence length="272" mass="27891">MPAIEAIAAARSFLFVPGDRPERFGKALAAGADQVIIDLEDAVAPARKEEARAAIAAWLPTAPRPVLLRVNAADSPYLEADLALVAHASVGGILLPKAESPAALARLHQAAPQAALIPLVETARGLAEAAALAAAPGVVRLAFGSVDFQLDLGIPEEGAPLAAFRSQLVFASRLGGAASPVDGVTAALDNAELLAADTTRARAFGFGGKLCIHPKQVEAVNAGFMPSESEIAWARRIVEAATGGADNAALAVEDEMVDRPVILKAQAILARA</sequence>
<dbReference type="RefSeq" id="WP_187779409.1">
    <property type="nucleotide sequence ID" value="NZ_JACTUZ010000071.1"/>
</dbReference>
<dbReference type="InterPro" id="IPR040442">
    <property type="entry name" value="Pyrv_kinase-like_dom_sf"/>
</dbReference>
<evidence type="ECO:0000313" key="7">
    <source>
        <dbReference type="Proteomes" id="UP000603940"/>
    </source>
</evidence>
<evidence type="ECO:0000256" key="2">
    <source>
        <dbReference type="ARBA" id="ARBA00005568"/>
    </source>
</evidence>
<dbReference type="InterPro" id="IPR011206">
    <property type="entry name" value="Citrate_lyase_beta/mcl1/mcl2"/>
</dbReference>
<keyword evidence="4" id="KW-0460">Magnesium</keyword>
<evidence type="ECO:0000256" key="1">
    <source>
        <dbReference type="ARBA" id="ARBA00001946"/>
    </source>
</evidence>
<dbReference type="Gene3D" id="3.20.20.60">
    <property type="entry name" value="Phosphoenolpyruvate-binding domains"/>
    <property type="match status" value="1"/>
</dbReference>
<dbReference type="Proteomes" id="UP000603940">
    <property type="component" value="Unassembled WGS sequence"/>
</dbReference>
<accession>A0ABR7R9Z2</accession>
<comment type="similarity">
    <text evidence="2">Belongs to the HpcH/HpaI aldolase family.</text>
</comment>
<dbReference type="PANTHER" id="PTHR32308:SF10">
    <property type="entry name" value="CITRATE LYASE SUBUNIT BETA"/>
    <property type="match status" value="1"/>
</dbReference>
<proteinExistence type="inferred from homology"/>
<gene>
    <name evidence="6" type="ORF">IBL25_15275</name>
</gene>
<dbReference type="EMBL" id="JACTUZ010000071">
    <property type="protein sequence ID" value="MBC9178307.1"/>
    <property type="molecule type" value="Genomic_DNA"/>
</dbReference>
<protein>
    <submittedName>
        <fullName evidence="6">CoA ester lyase</fullName>
    </submittedName>
</protein>
<dbReference type="PIRSF" id="PIRSF015582">
    <property type="entry name" value="Cit_lyase_B"/>
    <property type="match status" value="1"/>
</dbReference>
<dbReference type="SUPFAM" id="SSF51621">
    <property type="entry name" value="Phosphoenolpyruvate/pyruvate domain"/>
    <property type="match status" value="1"/>
</dbReference>
<dbReference type="InterPro" id="IPR005000">
    <property type="entry name" value="Aldolase/citrate-lyase_domain"/>
</dbReference>
<dbReference type="InterPro" id="IPR015813">
    <property type="entry name" value="Pyrv/PenolPyrv_kinase-like_dom"/>
</dbReference>
<comment type="cofactor">
    <cofactor evidence="1">
        <name>Mg(2+)</name>
        <dbReference type="ChEBI" id="CHEBI:18420"/>
    </cofactor>
</comment>
<keyword evidence="7" id="KW-1185">Reference proteome</keyword>
<keyword evidence="3" id="KW-0479">Metal-binding</keyword>
<evidence type="ECO:0000256" key="4">
    <source>
        <dbReference type="ARBA" id="ARBA00022842"/>
    </source>
</evidence>
<reference evidence="6 7" key="1">
    <citation type="journal article" date="2009" name="Int. J. Syst. Evol. Microbiol.">
        <title>Transfer of Teichococcus ludipueritiae and Muricoccus roseus to the genus Roseomonas, as Roseomonas ludipueritiae comb. nov. and Roseomonas rosea comb. nov., respectively, and emended description of the genus Roseomonas.</title>
        <authorList>
            <person name="Sanchez-Porro C."/>
            <person name="Gallego V."/>
            <person name="Busse H.J."/>
            <person name="Kampfer P."/>
            <person name="Ventosa A."/>
        </authorList>
    </citation>
    <scope>NUCLEOTIDE SEQUENCE [LARGE SCALE GENOMIC DNA]</scope>
    <source>
        <strain evidence="6 7">DSM 14915</strain>
    </source>
</reference>
<feature type="domain" description="HpcH/HpaI aldolase/citrate lyase" evidence="5">
    <location>
        <begin position="11"/>
        <end position="214"/>
    </location>
</feature>
<dbReference type="GO" id="GO:0016829">
    <property type="term" value="F:lyase activity"/>
    <property type="evidence" value="ECO:0007669"/>
    <property type="project" value="UniProtKB-KW"/>
</dbReference>
<name>A0ABR7R9Z2_9PROT</name>
<organism evidence="6 7">
    <name type="scientific">Pseudoroseomonas ludipueritiae</name>
    <dbReference type="NCBI Taxonomy" id="198093"/>
    <lineage>
        <taxon>Bacteria</taxon>
        <taxon>Pseudomonadati</taxon>
        <taxon>Pseudomonadota</taxon>
        <taxon>Alphaproteobacteria</taxon>
        <taxon>Acetobacterales</taxon>
        <taxon>Acetobacteraceae</taxon>
        <taxon>Pseudoroseomonas</taxon>
    </lineage>
</organism>
<evidence type="ECO:0000259" key="5">
    <source>
        <dbReference type="Pfam" id="PF03328"/>
    </source>
</evidence>
<dbReference type="PANTHER" id="PTHR32308">
    <property type="entry name" value="LYASE BETA SUBUNIT, PUTATIVE (AFU_ORTHOLOGUE AFUA_4G13030)-RELATED"/>
    <property type="match status" value="1"/>
</dbReference>
<dbReference type="Pfam" id="PF03328">
    <property type="entry name" value="HpcH_HpaI"/>
    <property type="match status" value="1"/>
</dbReference>
<evidence type="ECO:0000313" key="6">
    <source>
        <dbReference type="EMBL" id="MBC9178307.1"/>
    </source>
</evidence>
<keyword evidence="6" id="KW-0456">Lyase</keyword>
<evidence type="ECO:0000256" key="3">
    <source>
        <dbReference type="ARBA" id="ARBA00022723"/>
    </source>
</evidence>